<evidence type="ECO:0000256" key="5">
    <source>
        <dbReference type="ARBA" id="ARBA00012779"/>
    </source>
</evidence>
<dbReference type="Pfam" id="PF04072">
    <property type="entry name" value="LCM"/>
    <property type="match status" value="1"/>
</dbReference>
<dbReference type="InterPro" id="IPR007213">
    <property type="entry name" value="Ppm1/Ppm2/Tcmp"/>
</dbReference>
<keyword evidence="7 15" id="KW-0489">Methyltransferase</keyword>
<reference evidence="15 16" key="1">
    <citation type="journal article" date="2009" name="Nat. Biotechnol.">
        <title>Genome sequence of the recombinant protein production host Pichia pastoris.</title>
        <authorList>
            <person name="De Schutter K."/>
            <person name="Lin Y.C."/>
            <person name="Tiels P."/>
            <person name="Van Hecke A."/>
            <person name="Glinka S."/>
            <person name="Weber-Lehmann J."/>
            <person name="Rouze P."/>
            <person name="Van de Peer Y."/>
            <person name="Callewaert N."/>
        </authorList>
    </citation>
    <scope>NUCLEOTIDE SEQUENCE [LARGE SCALE GENOMIC DNA]</scope>
    <source>
        <strain evidence="16">GS115 / ATCC 20864</strain>
    </source>
</reference>
<dbReference type="EMBL" id="FN392319">
    <property type="protein sequence ID" value="CAY68309.1"/>
    <property type="molecule type" value="Genomic_DNA"/>
</dbReference>
<dbReference type="InterPro" id="IPR011043">
    <property type="entry name" value="Gal_Oxase/kelch_b-propeller"/>
</dbReference>
<evidence type="ECO:0000256" key="2">
    <source>
        <dbReference type="ARBA" id="ARBA00004797"/>
    </source>
</evidence>
<comment type="catalytic activity">
    <reaction evidence="1">
        <text>7-[(3S)-3-amino-3-carboxypropyl]wyosine(37) in tRNA(Phe) + S-adenosyl-L-methionine = 7-[(3S)-(3-amino-3-methoxycarbonyl)propyl]wyosine(37) in tRNA(Phe) + S-adenosyl-L-homocysteine</text>
        <dbReference type="Rhea" id="RHEA:36903"/>
        <dbReference type="Rhea" id="RHEA-COMP:10379"/>
        <dbReference type="Rhea" id="RHEA-COMP:11844"/>
        <dbReference type="ChEBI" id="CHEBI:57856"/>
        <dbReference type="ChEBI" id="CHEBI:59789"/>
        <dbReference type="ChEBI" id="CHEBI:73543"/>
        <dbReference type="ChEBI" id="CHEBI:74275"/>
        <dbReference type="EC" id="2.1.1.290"/>
    </reaction>
</comment>
<dbReference type="InParanoid" id="C4QYI6"/>
<comment type="pathway">
    <text evidence="2">tRNA modification; wybutosine-tRNA(Phe) biosynthesis.</text>
</comment>
<dbReference type="Proteomes" id="UP000000314">
    <property type="component" value="Chromosome 1"/>
</dbReference>
<keyword evidence="10" id="KW-0819">tRNA processing</keyword>
<dbReference type="GeneID" id="8197045"/>
<dbReference type="KEGG" id="ppa:PAS_chr1-4_0457"/>
<protein>
    <recommendedName>
        <fullName evidence="6">tRNA wybutosine-synthesizing protein 4</fullName>
        <ecNumber evidence="5">2.1.1.290</ecNumber>
        <ecNumber evidence="4">2.3.1.231</ecNumber>
    </recommendedName>
    <alternativeName>
        <fullName evidence="12">tRNA(Phe) (7-(3-amino-3-(methoxycarbonyl)propyl)wyosine(37)-N)-methoxycarbonyltransferase</fullName>
    </alternativeName>
    <alternativeName>
        <fullName evidence="11">tRNA(Phe) (7-(3-amino-3-carboxypropyl)wyosine(37)-O)-methyltransferase</fullName>
    </alternativeName>
</protein>
<evidence type="ECO:0000313" key="16">
    <source>
        <dbReference type="Proteomes" id="UP000000314"/>
    </source>
</evidence>
<accession>C4QYI6</accession>
<comment type="catalytic activity">
    <reaction evidence="13">
        <text>7-[(3S)-(3-amino-3-methoxycarbonyl)propyl]wyosine(37) in tRNA(Phe) + S-adenosyl-L-methionine + CO2 = wybutosine(37) in tRNA(Phe) + S-adenosyl-L-homocysteine + 2 H(+)</text>
        <dbReference type="Rhea" id="RHEA:37119"/>
        <dbReference type="Rhea" id="RHEA-COMP:11844"/>
        <dbReference type="Rhea" id="RHEA-COMP:11847"/>
        <dbReference type="ChEBI" id="CHEBI:15378"/>
        <dbReference type="ChEBI" id="CHEBI:16526"/>
        <dbReference type="ChEBI" id="CHEBI:57856"/>
        <dbReference type="ChEBI" id="CHEBI:59789"/>
        <dbReference type="ChEBI" id="CHEBI:73544"/>
        <dbReference type="ChEBI" id="CHEBI:74275"/>
        <dbReference type="EC" id="2.3.1.231"/>
    </reaction>
</comment>
<keyword evidence="9" id="KW-0949">S-adenosyl-L-methionine</keyword>
<dbReference type="SMR" id="C4QYI6"/>
<keyword evidence="16" id="KW-1185">Reference proteome</keyword>
<sequence length="666" mass="74587">MTIQANEGAQVPSEKSLNRQRRKIEKDKRKKLYSDIMIQGTNDYSIVSKRSVEMLYKPVLSGSEDKPTEYFKHVVKKPQRRSPAINRGYWLRMHSIKESLRSIMNQSTSETVIIINLGAGYDVLPFELLENEKTNIFCIDVDYPDLISKKISLIRGSSELRHIINEKSESPIPKHGIMLKTDNYAAVGCDMNDLPLFEQLMTELNLGRDDVCSVFIAEVSLAYMKPNCANPIIQETSKFPNSHFLLLEQLLPAGERHPFSRTMLYHFSRLDSPLQCVQTYPTIEKQCERITSLGFNNVEARDLFHFWKDLSADIKGKIASVEAFDEWEEFVMYAQHYIVLHATNSNVQVYQDTEDEKEGTESTEFVETKLITIEGPELIQRKFAACQSFEGDIVLHGGLDITRSNTTVVIKGNCATEITHNDPLSKLMCQSLTNHNGKLHLSGGRSAPGKPTTECWSIGKLQEKLPDLLEPRSRHCAVSTENGLLLFGGCNGDAFSLLSDVNLPATWKNISSSMPNLEAAAMCYHDGLGLIAGGMLKSGTINGTVYSFYVQGDTVISKPIFQHKLLARYGSKVVHLKGPEYIFIGGVSFHQLFNQENWLVKFNIDTKTVIPLKISDDDWKNFPMLVGFNATIDETSKITCIGGGAVCFAFGSVSNPQLLTIVHSST</sequence>
<evidence type="ECO:0000256" key="14">
    <source>
        <dbReference type="SAM" id="MobiDB-lite"/>
    </source>
</evidence>
<evidence type="ECO:0000256" key="3">
    <source>
        <dbReference type="ARBA" id="ARBA00010703"/>
    </source>
</evidence>
<evidence type="ECO:0000256" key="1">
    <source>
        <dbReference type="ARBA" id="ARBA00001806"/>
    </source>
</evidence>
<dbReference type="RefSeq" id="XP_002490590.1">
    <property type="nucleotide sequence ID" value="XM_002490545.1"/>
</dbReference>
<dbReference type="SUPFAM" id="SSF50965">
    <property type="entry name" value="Galactose oxidase, central domain"/>
    <property type="match status" value="1"/>
</dbReference>
<evidence type="ECO:0000256" key="4">
    <source>
        <dbReference type="ARBA" id="ARBA00012155"/>
    </source>
</evidence>
<evidence type="ECO:0000256" key="10">
    <source>
        <dbReference type="ARBA" id="ARBA00022694"/>
    </source>
</evidence>
<dbReference type="STRING" id="644223.C4QYI6"/>
<name>C4QYI6_KOMPG</name>
<dbReference type="OrthoDB" id="47172at2759"/>
<proteinExistence type="inferred from homology"/>
<organism evidence="15 16">
    <name type="scientific">Komagataella phaffii (strain GS115 / ATCC 20864)</name>
    <name type="common">Yeast</name>
    <name type="synonym">Pichia pastoris</name>
    <dbReference type="NCBI Taxonomy" id="644223"/>
    <lineage>
        <taxon>Eukaryota</taxon>
        <taxon>Fungi</taxon>
        <taxon>Dikarya</taxon>
        <taxon>Ascomycota</taxon>
        <taxon>Saccharomycotina</taxon>
        <taxon>Pichiomycetes</taxon>
        <taxon>Pichiales</taxon>
        <taxon>Pichiaceae</taxon>
        <taxon>Komagataella</taxon>
    </lineage>
</organism>
<dbReference type="InterPro" id="IPR029063">
    <property type="entry name" value="SAM-dependent_MTases_sf"/>
</dbReference>
<dbReference type="GO" id="GO:0030488">
    <property type="term" value="P:tRNA methylation"/>
    <property type="evidence" value="ECO:0007669"/>
    <property type="project" value="EnsemblFungi"/>
</dbReference>
<evidence type="ECO:0000256" key="8">
    <source>
        <dbReference type="ARBA" id="ARBA00022679"/>
    </source>
</evidence>
<dbReference type="InterPro" id="IPR015915">
    <property type="entry name" value="Kelch-typ_b-propeller"/>
</dbReference>
<dbReference type="PANTHER" id="PTHR46529:SF1">
    <property type="entry name" value="TRNA WYBUTOSINE-SYNTHESIZING PROTEIN 4"/>
    <property type="match status" value="1"/>
</dbReference>
<dbReference type="FunCoup" id="C4QYI6">
    <property type="interactions" value="107"/>
</dbReference>
<dbReference type="SUPFAM" id="SSF53335">
    <property type="entry name" value="S-adenosyl-L-methionine-dependent methyltransferases"/>
    <property type="match status" value="1"/>
</dbReference>
<dbReference type="EC" id="2.3.1.231" evidence="4"/>
<dbReference type="GO" id="GO:0031591">
    <property type="term" value="P:wybutosine biosynthetic process"/>
    <property type="evidence" value="ECO:0007669"/>
    <property type="project" value="EnsemblFungi"/>
</dbReference>
<evidence type="ECO:0000313" key="15">
    <source>
        <dbReference type="EMBL" id="CAY68309.1"/>
    </source>
</evidence>
<dbReference type="Gene3D" id="2.120.10.80">
    <property type="entry name" value="Kelch-type beta propeller"/>
    <property type="match status" value="1"/>
</dbReference>
<dbReference type="OMA" id="FCILEQF"/>
<evidence type="ECO:0000256" key="9">
    <source>
        <dbReference type="ARBA" id="ARBA00022691"/>
    </source>
</evidence>
<dbReference type="Gene3D" id="3.40.50.150">
    <property type="entry name" value="Vaccinia Virus protein VP39"/>
    <property type="match status" value="1"/>
</dbReference>
<dbReference type="PANTHER" id="PTHR46529">
    <property type="entry name" value="TRNA WYBUTOSINE-SYNTHESIZING PROTEIN 4"/>
    <property type="match status" value="1"/>
</dbReference>
<evidence type="ECO:0000256" key="11">
    <source>
        <dbReference type="ARBA" id="ARBA00029750"/>
    </source>
</evidence>
<feature type="region of interest" description="Disordered" evidence="14">
    <location>
        <begin position="1"/>
        <end position="26"/>
    </location>
</feature>
<gene>
    <name evidence="15" type="ordered locus">PAS_chr1-4_0457</name>
</gene>
<dbReference type="HOGENOM" id="CLU_002761_0_0_1"/>
<dbReference type="eggNOG" id="KOG2918">
    <property type="taxonomic scope" value="Eukaryota"/>
</dbReference>
<evidence type="ECO:0000256" key="12">
    <source>
        <dbReference type="ARBA" id="ARBA00030847"/>
    </source>
</evidence>
<evidence type="ECO:0000256" key="6">
    <source>
        <dbReference type="ARBA" id="ARBA00018045"/>
    </source>
</evidence>
<comment type="similarity">
    <text evidence="3">Belongs to the methyltransferase superfamily. LCMT family.</text>
</comment>
<keyword evidence="8" id="KW-0808">Transferase</keyword>
<evidence type="ECO:0000256" key="7">
    <source>
        <dbReference type="ARBA" id="ARBA00022603"/>
    </source>
</evidence>
<dbReference type="AlphaFoldDB" id="C4QYI6"/>
<dbReference type="Pfam" id="PF13418">
    <property type="entry name" value="Beta-prop_TYW4"/>
    <property type="match status" value="1"/>
</dbReference>
<dbReference type="GO" id="GO:0008175">
    <property type="term" value="F:tRNA methyltransferase activity"/>
    <property type="evidence" value="ECO:0007669"/>
    <property type="project" value="EnsemblFungi"/>
</dbReference>
<dbReference type="EC" id="2.1.1.290" evidence="5"/>
<evidence type="ECO:0000256" key="13">
    <source>
        <dbReference type="ARBA" id="ARBA00049250"/>
    </source>
</evidence>
<dbReference type="UniPathway" id="UPA00375"/>